<dbReference type="InterPro" id="IPR050736">
    <property type="entry name" value="Sensor_HK_Regulatory"/>
</dbReference>
<keyword evidence="5" id="KW-0418">Kinase</keyword>
<dbReference type="Gene3D" id="1.10.287.130">
    <property type="match status" value="1"/>
</dbReference>
<dbReference type="PANTHER" id="PTHR43711">
    <property type="entry name" value="TWO-COMPONENT HISTIDINE KINASE"/>
    <property type="match status" value="1"/>
</dbReference>
<dbReference type="SUPFAM" id="SSF55785">
    <property type="entry name" value="PYP-like sensor domain (PAS domain)"/>
    <property type="match status" value="2"/>
</dbReference>
<evidence type="ECO:0000256" key="7">
    <source>
        <dbReference type="ARBA" id="ARBA00023136"/>
    </source>
</evidence>
<dbReference type="Gene3D" id="3.30.450.20">
    <property type="entry name" value="PAS domain"/>
    <property type="match status" value="2"/>
</dbReference>
<dbReference type="CDD" id="cd00130">
    <property type="entry name" value="PAS"/>
    <property type="match status" value="2"/>
</dbReference>
<dbReference type="NCBIfam" id="TIGR00229">
    <property type="entry name" value="sensory_box"/>
    <property type="match status" value="2"/>
</dbReference>
<dbReference type="InterPro" id="IPR003594">
    <property type="entry name" value="HATPase_dom"/>
</dbReference>
<dbReference type="Pfam" id="PF08447">
    <property type="entry name" value="PAS_3"/>
    <property type="match status" value="1"/>
</dbReference>
<dbReference type="InterPro" id="IPR000700">
    <property type="entry name" value="PAS-assoc_C"/>
</dbReference>
<dbReference type="InterPro" id="IPR004358">
    <property type="entry name" value="Sig_transdc_His_kin-like_C"/>
</dbReference>
<evidence type="ECO:0000259" key="8">
    <source>
        <dbReference type="PROSITE" id="PS50109"/>
    </source>
</evidence>
<evidence type="ECO:0000256" key="1">
    <source>
        <dbReference type="ARBA" id="ARBA00000085"/>
    </source>
</evidence>
<dbReference type="STRING" id="218672.SAMN04489759_101445"/>
<name>A0A1G7IPI0_9RHOB</name>
<evidence type="ECO:0000256" key="6">
    <source>
        <dbReference type="ARBA" id="ARBA00023012"/>
    </source>
</evidence>
<dbReference type="GO" id="GO:0000155">
    <property type="term" value="F:phosphorelay sensor kinase activity"/>
    <property type="evidence" value="ECO:0007669"/>
    <property type="project" value="InterPro"/>
</dbReference>
<evidence type="ECO:0000259" key="9">
    <source>
        <dbReference type="PROSITE" id="PS50112"/>
    </source>
</evidence>
<keyword evidence="12" id="KW-1185">Reference proteome</keyword>
<keyword evidence="6" id="KW-0902">Two-component regulatory system</keyword>
<dbReference type="FunFam" id="3.30.565.10:FF:000006">
    <property type="entry name" value="Sensor histidine kinase WalK"/>
    <property type="match status" value="1"/>
</dbReference>
<feature type="domain" description="PAC" evidence="10">
    <location>
        <begin position="166"/>
        <end position="219"/>
    </location>
</feature>
<feature type="domain" description="PAC" evidence="10">
    <location>
        <begin position="294"/>
        <end position="346"/>
    </location>
</feature>
<gene>
    <name evidence="11" type="ORF">SAMN04489759_101445</name>
</gene>
<evidence type="ECO:0000256" key="4">
    <source>
        <dbReference type="ARBA" id="ARBA00022679"/>
    </source>
</evidence>
<dbReference type="SMART" id="SM00387">
    <property type="entry name" value="HATPase_c"/>
    <property type="match status" value="1"/>
</dbReference>
<dbReference type="InterPro" id="IPR001610">
    <property type="entry name" value="PAC"/>
</dbReference>
<dbReference type="InterPro" id="IPR035965">
    <property type="entry name" value="PAS-like_dom_sf"/>
</dbReference>
<dbReference type="SMART" id="SM00091">
    <property type="entry name" value="PAS"/>
    <property type="match status" value="2"/>
</dbReference>
<dbReference type="Pfam" id="PF02518">
    <property type="entry name" value="HATPase_c"/>
    <property type="match status" value="1"/>
</dbReference>
<dbReference type="InterPro" id="IPR003661">
    <property type="entry name" value="HisK_dim/P_dom"/>
</dbReference>
<dbReference type="InterPro" id="IPR036097">
    <property type="entry name" value="HisK_dim/P_sf"/>
</dbReference>
<protein>
    <recommendedName>
        <fullName evidence="2">histidine kinase</fullName>
        <ecNumber evidence="2">2.7.13.3</ecNumber>
    </recommendedName>
</protein>
<dbReference type="PROSITE" id="PS50112">
    <property type="entry name" value="PAS"/>
    <property type="match status" value="1"/>
</dbReference>
<dbReference type="InterPro" id="IPR013655">
    <property type="entry name" value="PAS_fold_3"/>
</dbReference>
<proteinExistence type="predicted"/>
<dbReference type="AlphaFoldDB" id="A0A1G7IPI0"/>
<dbReference type="SUPFAM" id="SSF55874">
    <property type="entry name" value="ATPase domain of HSP90 chaperone/DNA topoisomerase II/histidine kinase"/>
    <property type="match status" value="1"/>
</dbReference>
<dbReference type="SUPFAM" id="SSF47384">
    <property type="entry name" value="Homodimeric domain of signal transducing histidine kinase"/>
    <property type="match status" value="1"/>
</dbReference>
<dbReference type="Pfam" id="PF00512">
    <property type="entry name" value="HisKA"/>
    <property type="match status" value="1"/>
</dbReference>
<keyword evidence="7" id="KW-0472">Membrane</keyword>
<feature type="domain" description="PAS" evidence="9">
    <location>
        <begin position="220"/>
        <end position="290"/>
    </location>
</feature>
<dbReference type="Pfam" id="PF13426">
    <property type="entry name" value="PAS_9"/>
    <property type="match status" value="1"/>
</dbReference>
<reference evidence="12" key="1">
    <citation type="submission" date="2016-10" db="EMBL/GenBank/DDBJ databases">
        <authorList>
            <person name="Varghese N."/>
            <person name="Submissions S."/>
        </authorList>
    </citation>
    <scope>NUCLEOTIDE SEQUENCE [LARGE SCALE GENOMIC DNA]</scope>
    <source>
        <strain evidence="12">DSM 16477</strain>
    </source>
</reference>
<evidence type="ECO:0000256" key="2">
    <source>
        <dbReference type="ARBA" id="ARBA00012438"/>
    </source>
</evidence>
<dbReference type="FunFam" id="1.10.287.130:FF:000001">
    <property type="entry name" value="Two-component sensor histidine kinase"/>
    <property type="match status" value="1"/>
</dbReference>
<dbReference type="Gene3D" id="3.30.565.10">
    <property type="entry name" value="Histidine kinase-like ATPase, C-terminal domain"/>
    <property type="match status" value="1"/>
</dbReference>
<organism evidence="11 12">
    <name type="scientific">Sulfitobacter delicatus</name>
    <dbReference type="NCBI Taxonomy" id="218672"/>
    <lineage>
        <taxon>Bacteria</taxon>
        <taxon>Pseudomonadati</taxon>
        <taxon>Pseudomonadota</taxon>
        <taxon>Alphaproteobacteria</taxon>
        <taxon>Rhodobacterales</taxon>
        <taxon>Roseobacteraceae</taxon>
        <taxon>Sulfitobacter</taxon>
    </lineage>
</organism>
<dbReference type="PANTHER" id="PTHR43711:SF30">
    <property type="entry name" value="HISTIDINE KINASE"/>
    <property type="match status" value="1"/>
</dbReference>
<accession>A0A1G7IPI0</accession>
<evidence type="ECO:0000313" key="11">
    <source>
        <dbReference type="EMBL" id="SDF14488.1"/>
    </source>
</evidence>
<dbReference type="InterPro" id="IPR036890">
    <property type="entry name" value="HATPase_C_sf"/>
</dbReference>
<evidence type="ECO:0000256" key="3">
    <source>
        <dbReference type="ARBA" id="ARBA00022553"/>
    </source>
</evidence>
<comment type="catalytic activity">
    <reaction evidence="1">
        <text>ATP + protein L-histidine = ADP + protein N-phospho-L-histidine.</text>
        <dbReference type="EC" id="2.7.13.3"/>
    </reaction>
</comment>
<keyword evidence="4" id="KW-0808">Transferase</keyword>
<sequence>MFPLGQKDGLGSQISNLIPALSIKGGKMTCTSIGSGELENTIELPTIKGGPRYCEVSLSQFTAAGGQVFNIVSLNEVTSRLRAWQAVKDQERRWNLALEGSQIGVFESDLRTGEGVASDAWYQLLGICNADGRNSDDEWRAHIHPEDRPKVEAIDSECIEGRIEKSEAKFRMRGGDGSWRWMRSILRVTERDADGNAVRLLGTMIDITSLESAQNLAEARKEGLEMLMANAPVAMAVVALDGRFILLNDACYAIFGYPPGALEQQALWKLGKDETFGNVKDEVDRLMTGTINASRIEEHYIKPDGAAADIAFRLSVVRAEEPSDTRLILQMVDITEKKRLESLKDDFVATVSHELRTPLASIHGALRLLAEEIGAEASERVDKLLELAGRNSLRLTEVVNDLLDFQKLTAGHFSVSLAPVDVVDLVSQTTADNAPFADKFNVTVDLDVPAEAVFIQADPQRLKQVVTNLLSNASKFSNPGATVRVASKVSDGVCTVSVSNNGPGISSEFAQRIFQPFSQQAEHLTRNREGTGLGLAISKELVDNMGGEIGFDSVPNVLTTFWVRFPIVMPDQLSGDTTPYLAAQ</sequence>
<dbReference type="PROSITE" id="PS50113">
    <property type="entry name" value="PAC"/>
    <property type="match status" value="2"/>
</dbReference>
<dbReference type="CDD" id="cd00082">
    <property type="entry name" value="HisKA"/>
    <property type="match status" value="1"/>
</dbReference>
<dbReference type="SMART" id="SM00086">
    <property type="entry name" value="PAC"/>
    <property type="match status" value="2"/>
</dbReference>
<dbReference type="SMART" id="SM00388">
    <property type="entry name" value="HisKA"/>
    <property type="match status" value="1"/>
</dbReference>
<feature type="domain" description="Histidine kinase" evidence="8">
    <location>
        <begin position="350"/>
        <end position="569"/>
    </location>
</feature>
<dbReference type="InterPro" id="IPR000014">
    <property type="entry name" value="PAS"/>
</dbReference>
<dbReference type="PROSITE" id="PS50109">
    <property type="entry name" value="HIS_KIN"/>
    <property type="match status" value="1"/>
</dbReference>
<evidence type="ECO:0000256" key="5">
    <source>
        <dbReference type="ARBA" id="ARBA00022777"/>
    </source>
</evidence>
<dbReference type="InterPro" id="IPR005467">
    <property type="entry name" value="His_kinase_dom"/>
</dbReference>
<keyword evidence="3" id="KW-0597">Phosphoprotein</keyword>
<dbReference type="PRINTS" id="PR00344">
    <property type="entry name" value="BCTRLSENSOR"/>
</dbReference>
<dbReference type="Proteomes" id="UP000199399">
    <property type="component" value="Unassembled WGS sequence"/>
</dbReference>
<evidence type="ECO:0000259" key="10">
    <source>
        <dbReference type="PROSITE" id="PS50113"/>
    </source>
</evidence>
<dbReference type="EMBL" id="FNBP01000001">
    <property type="protein sequence ID" value="SDF14488.1"/>
    <property type="molecule type" value="Genomic_DNA"/>
</dbReference>
<evidence type="ECO:0000313" key="12">
    <source>
        <dbReference type="Proteomes" id="UP000199399"/>
    </source>
</evidence>
<dbReference type="EC" id="2.7.13.3" evidence="2"/>